<feature type="region of interest" description="Disordered" evidence="1">
    <location>
        <begin position="37"/>
        <end position="60"/>
    </location>
</feature>
<protein>
    <submittedName>
        <fullName evidence="2">Uncharacterized protein</fullName>
    </submittedName>
</protein>
<dbReference type="EMBL" id="BAABHF010000046">
    <property type="protein sequence ID" value="GAA4512558.1"/>
    <property type="molecule type" value="Genomic_DNA"/>
</dbReference>
<keyword evidence="3" id="KW-1185">Reference proteome</keyword>
<proteinExistence type="predicted"/>
<name>A0ABP8QXI2_9ACTN</name>
<evidence type="ECO:0000313" key="3">
    <source>
        <dbReference type="Proteomes" id="UP001500503"/>
    </source>
</evidence>
<reference evidence="3" key="1">
    <citation type="journal article" date="2019" name="Int. J. Syst. Evol. Microbiol.">
        <title>The Global Catalogue of Microorganisms (GCM) 10K type strain sequencing project: providing services to taxonomists for standard genome sequencing and annotation.</title>
        <authorList>
            <consortium name="The Broad Institute Genomics Platform"/>
            <consortium name="The Broad Institute Genome Sequencing Center for Infectious Disease"/>
            <person name="Wu L."/>
            <person name="Ma J."/>
        </authorList>
    </citation>
    <scope>NUCLEOTIDE SEQUENCE [LARGE SCALE GENOMIC DNA]</scope>
    <source>
        <strain evidence="3">JCM 17933</strain>
    </source>
</reference>
<comment type="caution">
    <text evidence="2">The sequence shown here is derived from an EMBL/GenBank/DDBJ whole genome shotgun (WGS) entry which is preliminary data.</text>
</comment>
<dbReference type="PROSITE" id="PS51257">
    <property type="entry name" value="PROKAR_LIPOPROTEIN"/>
    <property type="match status" value="1"/>
</dbReference>
<dbReference type="Proteomes" id="UP001500503">
    <property type="component" value="Unassembled WGS sequence"/>
</dbReference>
<evidence type="ECO:0000256" key="1">
    <source>
        <dbReference type="SAM" id="MobiDB-lite"/>
    </source>
</evidence>
<accession>A0ABP8QXI2</accession>
<evidence type="ECO:0000313" key="2">
    <source>
        <dbReference type="EMBL" id="GAA4512558.1"/>
    </source>
</evidence>
<gene>
    <name evidence="2" type="ORF">GCM10023191_078450</name>
</gene>
<organism evidence="2 3">
    <name type="scientific">Actinoallomurus oryzae</name>
    <dbReference type="NCBI Taxonomy" id="502180"/>
    <lineage>
        <taxon>Bacteria</taxon>
        <taxon>Bacillati</taxon>
        <taxon>Actinomycetota</taxon>
        <taxon>Actinomycetes</taxon>
        <taxon>Streptosporangiales</taxon>
        <taxon>Thermomonosporaceae</taxon>
        <taxon>Actinoallomurus</taxon>
    </lineage>
</organism>
<sequence>MIALGRIGSRWRQPGLTEGNAIALASSVSTAACQLIEPEARGGSHARRHDGHGTPSDHEG</sequence>
<feature type="compositionally biased region" description="Basic and acidic residues" evidence="1">
    <location>
        <begin position="51"/>
        <end position="60"/>
    </location>
</feature>